<feature type="compositionally biased region" description="Basic residues" evidence="1">
    <location>
        <begin position="731"/>
        <end position="745"/>
    </location>
</feature>
<organism evidence="3 4">
    <name type="scientific">Thalassiosira oceanica</name>
    <name type="common">Marine diatom</name>
    <dbReference type="NCBI Taxonomy" id="159749"/>
    <lineage>
        <taxon>Eukaryota</taxon>
        <taxon>Sar</taxon>
        <taxon>Stramenopiles</taxon>
        <taxon>Ochrophyta</taxon>
        <taxon>Bacillariophyta</taxon>
        <taxon>Coscinodiscophyceae</taxon>
        <taxon>Thalassiosirophycidae</taxon>
        <taxon>Thalassiosirales</taxon>
        <taxon>Thalassiosiraceae</taxon>
        <taxon>Thalassiosira</taxon>
    </lineage>
</organism>
<sequence>MRALTVEVSGAETPHARSPFPDFACGDNPRSPSEFRDNVSICPRLAEKGTGLKPVKSDTVNHTFTIHDQGLREANSSHKETVRQEEGNERKEKTMDVDNTHDKVADEKVVDGGAGFAQTETADDGGDVFNFEAWNMETPTEVPPQDDEEEDEHSIAGHWLDETEEPEVDAPEPVPPRGTMTQGAPQEEEEEEPAPPALQAARPTMLSSSAASFASSFALFSDPSMFDPENVRDGVHYLTDSLGGTVSLPFSSGLSTAGGAVSGSAVPGVQVDLVDCTTDEPVARTFSGTDGVYDFDLSNVLIRPGRYYATYRARRDMRVEGDTLPLERARRDGLLDGMTQWGPAAMTQGGTAVLEEDEFDCVPRGGEGRGYVDEAREVGDLDVGGYCARSAGCLEVGSRAALGGLFGRLEVLGGGSVKDLEGDKFAALPREGFWDVQFAREEWNLSTRQTASAEIYLGFPPDTPEEQLALGVPDNFANSQVKVGVEEAVLGVMSNMYNGLFQLDDIQVTGGHLGNMRGGTASAAFTSRRRGLRGSPDHGKGERYITYDISARGLEERAGSDGDGGLPPVFATVESTGARHLTVKVEKKPVVVLDSSGGFESWATVPLVLLGAAIASLTLAFLGRRVLVRRVAPRSKNRFGAYLEKGAGFEYDHNDKDVKNDDDVKRRSNYRSGGEDTWDGSSGSDGDAGREWGRRTTADTRSTAEDSGRRTAERGGDGARSDGGPGDEGRKKRRKKKKKKRTADP</sequence>
<keyword evidence="4" id="KW-1185">Reference proteome</keyword>
<feature type="region of interest" description="Disordered" evidence="1">
    <location>
        <begin position="651"/>
        <end position="745"/>
    </location>
</feature>
<name>K0RF85_THAOC</name>
<comment type="caution">
    <text evidence="3">The sequence shown here is derived from an EMBL/GenBank/DDBJ whole genome shotgun (WGS) entry which is preliminary data.</text>
</comment>
<feature type="compositionally biased region" description="Basic and acidic residues" evidence="1">
    <location>
        <begin position="687"/>
        <end position="720"/>
    </location>
</feature>
<feature type="region of interest" description="Disordered" evidence="1">
    <location>
        <begin position="74"/>
        <end position="94"/>
    </location>
</feature>
<dbReference type="OrthoDB" id="56604at2759"/>
<evidence type="ECO:0000313" key="3">
    <source>
        <dbReference type="EMBL" id="EJK47666.1"/>
    </source>
</evidence>
<keyword evidence="2" id="KW-1133">Transmembrane helix</keyword>
<keyword evidence="2" id="KW-0812">Transmembrane</keyword>
<accession>K0RF85</accession>
<evidence type="ECO:0000313" key="4">
    <source>
        <dbReference type="Proteomes" id="UP000266841"/>
    </source>
</evidence>
<dbReference type="OMA" id="GYCARTI"/>
<feature type="region of interest" description="Disordered" evidence="1">
    <location>
        <begin position="159"/>
        <end position="205"/>
    </location>
</feature>
<protein>
    <submittedName>
        <fullName evidence="3">Uncharacterized protein</fullName>
    </submittedName>
</protein>
<reference evidence="3 4" key="1">
    <citation type="journal article" date="2012" name="Genome Biol.">
        <title>Genome and low-iron response of an oceanic diatom adapted to chronic iron limitation.</title>
        <authorList>
            <person name="Lommer M."/>
            <person name="Specht M."/>
            <person name="Roy A.S."/>
            <person name="Kraemer L."/>
            <person name="Andreson R."/>
            <person name="Gutowska M.A."/>
            <person name="Wolf J."/>
            <person name="Bergner S.V."/>
            <person name="Schilhabel M.B."/>
            <person name="Klostermeier U.C."/>
            <person name="Beiko R.G."/>
            <person name="Rosenstiel P."/>
            <person name="Hippler M."/>
            <person name="Laroche J."/>
        </authorList>
    </citation>
    <scope>NUCLEOTIDE SEQUENCE [LARGE SCALE GENOMIC DNA]</scope>
    <source>
        <strain evidence="3 4">CCMP1005</strain>
    </source>
</reference>
<keyword evidence="2" id="KW-0472">Membrane</keyword>
<evidence type="ECO:0000256" key="2">
    <source>
        <dbReference type="SAM" id="Phobius"/>
    </source>
</evidence>
<gene>
    <name evidence="3" type="ORF">THAOC_33599</name>
</gene>
<feature type="compositionally biased region" description="Basic and acidic residues" evidence="1">
    <location>
        <begin position="651"/>
        <end position="666"/>
    </location>
</feature>
<dbReference type="AlphaFoldDB" id="K0RF85"/>
<dbReference type="eggNOG" id="ENOG502T8KK">
    <property type="taxonomic scope" value="Eukaryota"/>
</dbReference>
<feature type="region of interest" description="Disordered" evidence="1">
    <location>
        <begin position="1"/>
        <end position="36"/>
    </location>
</feature>
<proteinExistence type="predicted"/>
<dbReference type="Proteomes" id="UP000266841">
    <property type="component" value="Unassembled WGS sequence"/>
</dbReference>
<dbReference type="EMBL" id="AGNL01046743">
    <property type="protein sequence ID" value="EJK47666.1"/>
    <property type="molecule type" value="Genomic_DNA"/>
</dbReference>
<evidence type="ECO:0000256" key="1">
    <source>
        <dbReference type="SAM" id="MobiDB-lite"/>
    </source>
</evidence>
<feature type="transmembrane region" description="Helical" evidence="2">
    <location>
        <begin position="602"/>
        <end position="622"/>
    </location>
</feature>